<keyword evidence="1" id="KW-0472">Membrane</keyword>
<dbReference type="EMBL" id="JACIFP010000001">
    <property type="protein sequence ID" value="MBB4134032.1"/>
    <property type="molecule type" value="Genomic_DNA"/>
</dbReference>
<reference evidence="2 3" key="1">
    <citation type="submission" date="2020-08" db="EMBL/GenBank/DDBJ databases">
        <title>Sequencing the genomes of 1000 actinobacteria strains.</title>
        <authorList>
            <person name="Klenk H.-P."/>
        </authorList>
    </citation>
    <scope>NUCLEOTIDE SEQUENCE [LARGE SCALE GENOMIC DNA]</scope>
    <source>
        <strain evidence="2 3">DSM 45298</strain>
    </source>
</reference>
<keyword evidence="1" id="KW-1133">Transmembrane helix</keyword>
<sequence length="113" mass="11645">MALVSILFTAFGYVAGAVASLAALMLQMFAYGGIWMVETLPAPLRALHPVSPLTYVRDGLISGFNGTPGFGAAIATITMIGAIAAAVNLAAVRLARRRFEAKSTTKATATVAT</sequence>
<gene>
    <name evidence="2" type="ORF">BKA16_000584</name>
</gene>
<accession>A0A840EQP8</accession>
<keyword evidence="1" id="KW-0812">Transmembrane</keyword>
<protein>
    <submittedName>
        <fullName evidence="2">Putative phage infection (PIP) family protein YhgE</fullName>
    </submittedName>
</protein>
<keyword evidence="3" id="KW-1185">Reference proteome</keyword>
<proteinExistence type="predicted"/>
<dbReference type="RefSeq" id="WP_183369256.1">
    <property type="nucleotide sequence ID" value="NZ_JACIFP010000001.1"/>
</dbReference>
<dbReference type="Proteomes" id="UP000551501">
    <property type="component" value="Unassembled WGS sequence"/>
</dbReference>
<evidence type="ECO:0000313" key="3">
    <source>
        <dbReference type="Proteomes" id="UP000551501"/>
    </source>
</evidence>
<dbReference type="AlphaFoldDB" id="A0A840EQP8"/>
<organism evidence="2 3">
    <name type="scientific">Gordonia humi</name>
    <dbReference type="NCBI Taxonomy" id="686429"/>
    <lineage>
        <taxon>Bacteria</taxon>
        <taxon>Bacillati</taxon>
        <taxon>Actinomycetota</taxon>
        <taxon>Actinomycetes</taxon>
        <taxon>Mycobacteriales</taxon>
        <taxon>Gordoniaceae</taxon>
        <taxon>Gordonia</taxon>
    </lineage>
</organism>
<evidence type="ECO:0000256" key="1">
    <source>
        <dbReference type="SAM" id="Phobius"/>
    </source>
</evidence>
<evidence type="ECO:0000313" key="2">
    <source>
        <dbReference type="EMBL" id="MBB4134032.1"/>
    </source>
</evidence>
<name>A0A840EQP8_9ACTN</name>
<comment type="caution">
    <text evidence="2">The sequence shown here is derived from an EMBL/GenBank/DDBJ whole genome shotgun (WGS) entry which is preliminary data.</text>
</comment>
<feature type="transmembrane region" description="Helical" evidence="1">
    <location>
        <begin position="70"/>
        <end position="92"/>
    </location>
</feature>